<dbReference type="PANTHER" id="PTHR10039:SF17">
    <property type="entry name" value="FUNGAL STAND N-TERMINAL GOODBYE DOMAIN-CONTAINING PROTEIN-RELATED"/>
    <property type="match status" value="1"/>
</dbReference>
<dbReference type="SUPFAM" id="SSF52540">
    <property type="entry name" value="P-loop containing nucleoside triphosphate hydrolases"/>
    <property type="match status" value="1"/>
</dbReference>
<evidence type="ECO:0000256" key="2">
    <source>
        <dbReference type="SAM" id="MobiDB-lite"/>
    </source>
</evidence>
<dbReference type="Proteomes" id="UP001195769">
    <property type="component" value="Unassembled WGS sequence"/>
</dbReference>
<keyword evidence="5" id="KW-1185">Reference proteome</keyword>
<dbReference type="AlphaFoldDB" id="A0AAD4DWQ7"/>
<comment type="caution">
    <text evidence="4">The sequence shown here is derived from an EMBL/GenBank/DDBJ whole genome shotgun (WGS) entry which is preliminary data.</text>
</comment>
<organism evidence="4 5">
    <name type="scientific">Suillus fuscotomentosus</name>
    <dbReference type="NCBI Taxonomy" id="1912939"/>
    <lineage>
        <taxon>Eukaryota</taxon>
        <taxon>Fungi</taxon>
        <taxon>Dikarya</taxon>
        <taxon>Basidiomycota</taxon>
        <taxon>Agaricomycotina</taxon>
        <taxon>Agaricomycetes</taxon>
        <taxon>Agaricomycetidae</taxon>
        <taxon>Boletales</taxon>
        <taxon>Suillineae</taxon>
        <taxon>Suillaceae</taxon>
        <taxon>Suillus</taxon>
    </lineage>
</organism>
<dbReference type="EMBL" id="JABBWK010000072">
    <property type="protein sequence ID" value="KAG1895037.1"/>
    <property type="molecule type" value="Genomic_DNA"/>
</dbReference>
<dbReference type="RefSeq" id="XP_041220613.1">
    <property type="nucleotide sequence ID" value="XM_041367992.1"/>
</dbReference>
<sequence>MSNISQLMDSSPVPPDTTAVARGSSVQPPNKVHRFLSKVKDGVTKKVPRSKNLRSRDPVQDTSAVVQQGANPQSGRARPVLSPGKNGSAALDDADSIETTYLQPLRTFDTVIGTIAEVHPYAKMALGVLSCASKIILTQADRDEAVLELYKKLGQVYGFIMQDDTLLKISSMKDVLGQISRQTLECANFIRDYSEKKSFWGRLGKNIISETNDTIQQYSDVLDALMQNFRDQVTCDVATYIHDTSEILEFSGMAYAEAAGLDTRKRCLQETRIDILSDIMGWINDNRDDVPRVLWLSGPAGTGKSSIAHTIANSFIGVGGLGSCYCFDRNTEDRHKKVFITIARDLADRHPEMRRALAHAVKNQTALKTTPDVIQQWQKLVIEPLGKLSGSPVGPVVTVIDALDESGEAVETHSDILRILSGKLRDPTINLITKLPKNFRILKWQNAISAPTYQKLEGLPDFGSKDFTALAKKADNLSEWARLALSHDPVEREHLLYDMYDFILTQITPKDRHASLRSQQTQLAVFRSVMGQILGTAETLPLNSLNAMRSHFRDESEHYKVEVIVEHMGSLLSGTTNSSTPIRPLRASFHDFLTDQSHAGDFFIDVPNVQRNLAFASLGVMKDGLSFNICDLKSSYLPNSEDPGLRERVEKRIPPHLSHACRFWLSHVQAAKFDSELATE</sequence>
<gene>
    <name evidence="4" type="ORF">F5891DRAFT_1194707</name>
</gene>
<evidence type="ECO:0000313" key="5">
    <source>
        <dbReference type="Proteomes" id="UP001195769"/>
    </source>
</evidence>
<keyword evidence="1" id="KW-0677">Repeat</keyword>
<dbReference type="InterPro" id="IPR056884">
    <property type="entry name" value="NPHP3-like_N"/>
</dbReference>
<feature type="region of interest" description="Disordered" evidence="2">
    <location>
        <begin position="1"/>
        <end position="89"/>
    </location>
</feature>
<dbReference type="Gene3D" id="3.40.50.300">
    <property type="entry name" value="P-loop containing nucleotide triphosphate hydrolases"/>
    <property type="match status" value="1"/>
</dbReference>
<reference evidence="4" key="1">
    <citation type="journal article" date="2020" name="New Phytol.">
        <title>Comparative genomics reveals dynamic genome evolution in host specialist ectomycorrhizal fungi.</title>
        <authorList>
            <person name="Lofgren L.A."/>
            <person name="Nguyen N.H."/>
            <person name="Vilgalys R."/>
            <person name="Ruytinx J."/>
            <person name="Liao H.L."/>
            <person name="Branco S."/>
            <person name="Kuo A."/>
            <person name="LaButti K."/>
            <person name="Lipzen A."/>
            <person name="Andreopoulos W."/>
            <person name="Pangilinan J."/>
            <person name="Riley R."/>
            <person name="Hundley H."/>
            <person name="Na H."/>
            <person name="Barry K."/>
            <person name="Grigoriev I.V."/>
            <person name="Stajich J.E."/>
            <person name="Kennedy P.G."/>
        </authorList>
    </citation>
    <scope>NUCLEOTIDE SEQUENCE</scope>
    <source>
        <strain evidence="4">FC203</strain>
    </source>
</reference>
<proteinExistence type="predicted"/>
<evidence type="ECO:0000259" key="3">
    <source>
        <dbReference type="Pfam" id="PF24883"/>
    </source>
</evidence>
<feature type="compositionally biased region" description="Polar residues" evidence="2">
    <location>
        <begin position="60"/>
        <end position="74"/>
    </location>
</feature>
<dbReference type="GeneID" id="64662290"/>
<protein>
    <recommendedName>
        <fullName evidence="3">Nephrocystin 3-like N-terminal domain-containing protein</fullName>
    </recommendedName>
</protein>
<name>A0AAD4DWQ7_9AGAM</name>
<dbReference type="InterPro" id="IPR027417">
    <property type="entry name" value="P-loop_NTPase"/>
</dbReference>
<evidence type="ECO:0000256" key="1">
    <source>
        <dbReference type="ARBA" id="ARBA00022737"/>
    </source>
</evidence>
<accession>A0AAD4DWQ7</accession>
<evidence type="ECO:0000313" key="4">
    <source>
        <dbReference type="EMBL" id="KAG1895037.1"/>
    </source>
</evidence>
<dbReference type="PANTHER" id="PTHR10039">
    <property type="entry name" value="AMELOGENIN"/>
    <property type="match status" value="1"/>
</dbReference>
<dbReference type="Pfam" id="PF24883">
    <property type="entry name" value="NPHP3_N"/>
    <property type="match status" value="1"/>
</dbReference>
<feature type="domain" description="Nephrocystin 3-like N-terminal" evidence="3">
    <location>
        <begin position="281"/>
        <end position="426"/>
    </location>
</feature>